<dbReference type="Gene3D" id="3.40.850.20">
    <property type="match status" value="1"/>
</dbReference>
<dbReference type="VEuPathDB" id="FungiDB:SPAR_P00240"/>
<dbReference type="RefSeq" id="XP_033769521.1">
    <property type="nucleotide sequence ID" value="XM_033913630.1"/>
</dbReference>
<organism evidence="3">
    <name type="scientific">Saccharomyces paradoxus</name>
    <name type="common">Yeast</name>
    <name type="synonym">Saccharomyces douglasii</name>
    <dbReference type="NCBI Taxonomy" id="27291"/>
    <lineage>
        <taxon>Eukaryota</taxon>
        <taxon>Fungi</taxon>
        <taxon>Dikarya</taxon>
        <taxon>Ascomycota</taxon>
        <taxon>Saccharomycotina</taxon>
        <taxon>Saccharomycetes</taxon>
        <taxon>Saccharomycetales</taxon>
        <taxon>Saccharomycetaceae</taxon>
        <taxon>Saccharomyces</taxon>
    </lineage>
</organism>
<reference evidence="3" key="4">
    <citation type="submission" date="2025-08" db="UniProtKB">
        <authorList>
            <consortium name="RefSeq"/>
        </authorList>
    </citation>
    <scope>IDENTIFICATION</scope>
    <source>
        <strain evidence="3">CBS432</strain>
    </source>
</reference>
<keyword evidence="1" id="KW-0175">Coiled coil</keyword>
<dbReference type="InterPro" id="IPR031852">
    <property type="entry name" value="Vik1/Cik1_MT-bd"/>
</dbReference>
<reference evidence="3" key="2">
    <citation type="submission" date="2020-01" db="EMBL/GenBank/DDBJ databases">
        <title>Population-level Yeast Reference Genomes.</title>
        <authorList>
            <person name="Yue J.-X."/>
        </authorList>
    </citation>
    <scope>NUCLEOTIDE SEQUENCE</scope>
    <source>
        <strain evidence="3">CBS432</strain>
    </source>
</reference>
<dbReference type="OrthoDB" id="4067584at2759"/>
<accession>A0A8B8V0M9</accession>
<evidence type="ECO:0000259" key="2">
    <source>
        <dbReference type="Pfam" id="PF16796"/>
    </source>
</evidence>
<reference evidence="3" key="1">
    <citation type="journal article" date="2017" name="Nat. Genet.">
        <title>Contrasting evolutionary genome dynamics between domesticated and wild yeasts.</title>
        <authorList>
            <person name="Yue J.X."/>
            <person name="Li J."/>
            <person name="Aigrain L."/>
            <person name="Hallin J."/>
            <person name="Persson K."/>
            <person name="Oliver K."/>
            <person name="Bergstrom A."/>
            <person name="Coupland P."/>
            <person name="Warringer J."/>
            <person name="Lagomarsino M.C."/>
            <person name="Fischer G."/>
            <person name="Durbin R."/>
            <person name="Liti G."/>
        </authorList>
    </citation>
    <scope>NUCLEOTIDE SEQUENCE</scope>
    <source>
        <strain evidence="3">CBS432</strain>
    </source>
</reference>
<dbReference type="Pfam" id="PF16796">
    <property type="entry name" value="Microtub_bd"/>
    <property type="match status" value="1"/>
</dbReference>
<evidence type="ECO:0000256" key="1">
    <source>
        <dbReference type="SAM" id="Coils"/>
    </source>
</evidence>
<feature type="coiled-coil region" evidence="1">
    <location>
        <begin position="202"/>
        <end position="346"/>
    </location>
</feature>
<dbReference type="GeneID" id="54633966"/>
<dbReference type="GO" id="GO:0008017">
    <property type="term" value="F:microtubule binding"/>
    <property type="evidence" value="ECO:0007669"/>
    <property type="project" value="InterPro"/>
</dbReference>
<proteinExistence type="predicted"/>
<dbReference type="KEGG" id="spao:SPAR_P00240"/>
<reference evidence="3" key="3">
    <citation type="submission" date="2025-07" db="EMBL/GenBank/DDBJ databases">
        <authorList>
            <consortium name="NCBI Genome Project"/>
        </authorList>
    </citation>
    <scope>NUCLEOTIDE SEQUENCE</scope>
    <source>
        <strain evidence="3">CBS432</strain>
    </source>
</reference>
<feature type="domain" description="Spindle pole body-associated protein Vik1/Cik1 microtubule binding" evidence="2">
    <location>
        <begin position="355"/>
        <end position="494"/>
    </location>
</feature>
<name>A0A8B8V0M9_SACPA</name>
<sequence>MVSQQSKHTFFSKNRILHNTDNVSSSKSRNLMDITNTTNTMNGSRPSSMKNPFALPPVKGSLSPLSRSGSLNINMSKIKDLKDRQDKIRFQRHSLRTQLIECEREIKTIKFRDLSKSRFELYKKKSKQAKYLKQVKELTQILNSKDGERDDLIKKNKSALANLQTELDHNLILKTRESQELYNRRLIFWEKELQIMENVEPDHEITEEISHLKETLQELNESWANLQKQNLERQVNHESQLEKDFIAFKETKSKSMENLTNKHRELLDQIATLQSESEKLLKEIVDVDKQTECSEQNISEINENIKQLELANNPLASKSLQNTQDLEDLQNQMENLKEIASKQEKIYNDTYNTVEKELLRSRKLENSIIEQKGTMRCYAYVMEQNLPENLLFDYENGVITQSLSERVYKFNRVIPHLKVSEDKFFSQEYRVYNDMCLNQRKNFNLISLSTTPHGSLRESLIKFLTEKDTIYQRQYVITLQFVFLSDDEFSQDMLLDYSHHDKDSIKLKFEKNSISLDSKLVIIENGIEDLPLNFSCDKHPNLPHSGMGIIKVQFFPRDSKNDGNDDPVPVDFYFIELNNLKSIEQFDKSIFKKESCETPIALVLKKLISDTKSFFLLNLNDSKNVSKLLTISEEVQTQLCKKKKKPT</sequence>
<dbReference type="AlphaFoldDB" id="A0A8B8V0M9"/>
<protein>
    <submittedName>
        <fullName evidence="3">Vik1p</fullName>
    </submittedName>
</protein>
<gene>
    <name evidence="3" type="primary">VIK1</name>
    <name evidence="3" type="ORF">SPAR_P00240</name>
</gene>
<evidence type="ECO:0000313" key="3">
    <source>
        <dbReference type="RefSeq" id="XP_033769521.1"/>
    </source>
</evidence>